<dbReference type="GO" id="GO:0005829">
    <property type="term" value="C:cytosol"/>
    <property type="evidence" value="ECO:0007669"/>
    <property type="project" value="TreeGrafter"/>
</dbReference>
<dbReference type="PATRIC" id="fig|883066.3.peg.777"/>
<dbReference type="Proteomes" id="UP000009888">
    <property type="component" value="Unassembled WGS sequence"/>
</dbReference>
<dbReference type="InterPro" id="IPR050766">
    <property type="entry name" value="Bact_Lucif_Oxidored"/>
</dbReference>
<dbReference type="GO" id="GO:0016705">
    <property type="term" value="F:oxidoreductase activity, acting on paired donors, with incorporation or reduction of molecular oxygen"/>
    <property type="evidence" value="ECO:0007669"/>
    <property type="project" value="InterPro"/>
</dbReference>
<dbReference type="SUPFAM" id="SSF51679">
    <property type="entry name" value="Bacterial luciferase-like"/>
    <property type="match status" value="1"/>
</dbReference>
<sequence>MEKYHFGIDTFGDVTADSNGAPLHQAQVIRNVVEEAVLADSLGIDSWNLGEHHRDDYAISAPDVVLAAISQRTENIKLSTAVTVLSSDDPVRVAERFATLDALSRGRAEIIVGRGSFTESFPLYGYDLADYEALFNEKLAMLVEILRSNGEAVSWKGGQHTQSLNKTSIYPPFEGDVMKMWVAVGGSPESVVRAAHYRLPLMLAIIGGPTKRFAPFAELYRKAWRQFENAETPEIGYHSYGYVAESDEQAIDEFKGYYIEVNSRLGRERGWRPPSDEAFAYEVKHGAMAVGSPETVARKIAQGIRDLGANRYDLKISYGRQAHELNLKSIRLYGEKVIPLVREMLAE</sequence>
<feature type="domain" description="Luciferase-like" evidence="3">
    <location>
        <begin position="13"/>
        <end position="310"/>
    </location>
</feature>
<keyword evidence="2" id="KW-0503">Monooxygenase</keyword>
<keyword evidence="1" id="KW-0560">Oxidoreductase</keyword>
<protein>
    <recommendedName>
        <fullName evidence="3">Luciferase-like domain-containing protein</fullName>
    </recommendedName>
</protein>
<dbReference type="AlphaFoldDB" id="K9EHU9"/>
<reference evidence="4 5" key="1">
    <citation type="submission" date="2012-09" db="EMBL/GenBank/DDBJ databases">
        <title>The Genome Sequence of Actinobaculum massiliae ACS-171-V-COL2.</title>
        <authorList>
            <consortium name="The Broad Institute Genome Sequencing Platform"/>
            <person name="Earl A."/>
            <person name="Ward D."/>
            <person name="Feldgarden M."/>
            <person name="Gevers D."/>
            <person name="Saerens B."/>
            <person name="Vaneechoutte M."/>
            <person name="Walker B."/>
            <person name="Young S.K."/>
            <person name="Zeng Q."/>
            <person name="Gargeya S."/>
            <person name="Fitzgerald M."/>
            <person name="Haas B."/>
            <person name="Abouelleil A."/>
            <person name="Alvarado L."/>
            <person name="Arachchi H.M."/>
            <person name="Berlin A."/>
            <person name="Chapman S.B."/>
            <person name="Goldberg J."/>
            <person name="Griggs A."/>
            <person name="Gujja S."/>
            <person name="Hansen M."/>
            <person name="Howarth C."/>
            <person name="Imamovic A."/>
            <person name="Larimer J."/>
            <person name="McCowen C."/>
            <person name="Montmayeur A."/>
            <person name="Murphy C."/>
            <person name="Neiman D."/>
            <person name="Pearson M."/>
            <person name="Priest M."/>
            <person name="Roberts A."/>
            <person name="Saif S."/>
            <person name="Shea T."/>
            <person name="Sisk P."/>
            <person name="Sykes S."/>
            <person name="Wortman J."/>
            <person name="Nusbaum C."/>
            <person name="Birren B."/>
        </authorList>
    </citation>
    <scope>NUCLEOTIDE SEQUENCE [LARGE SCALE GENOMIC DNA]</scope>
    <source>
        <strain evidence="5">ACS-171-V-Col2</strain>
    </source>
</reference>
<gene>
    <name evidence="4" type="ORF">HMPREF9233_00751</name>
</gene>
<dbReference type="InterPro" id="IPR036661">
    <property type="entry name" value="Luciferase-like_sf"/>
</dbReference>
<comment type="caution">
    <text evidence="4">The sequence shown here is derived from an EMBL/GenBank/DDBJ whole genome shotgun (WGS) entry which is preliminary data.</text>
</comment>
<organism evidence="4 5">
    <name type="scientific">Actinobaculum massiliense ACS-171-V-Col2</name>
    <dbReference type="NCBI Taxonomy" id="883066"/>
    <lineage>
        <taxon>Bacteria</taxon>
        <taxon>Bacillati</taxon>
        <taxon>Actinomycetota</taxon>
        <taxon>Actinomycetes</taxon>
        <taxon>Actinomycetales</taxon>
        <taxon>Actinomycetaceae</taxon>
        <taxon>Actinobaculum</taxon>
    </lineage>
</organism>
<dbReference type="EMBL" id="AGWL01000003">
    <property type="protein sequence ID" value="EKU95386.1"/>
    <property type="molecule type" value="Genomic_DNA"/>
</dbReference>
<dbReference type="STRING" id="202789.GCA_001457435_01378"/>
<evidence type="ECO:0000259" key="3">
    <source>
        <dbReference type="Pfam" id="PF00296"/>
    </source>
</evidence>
<evidence type="ECO:0000313" key="5">
    <source>
        <dbReference type="Proteomes" id="UP000009888"/>
    </source>
</evidence>
<dbReference type="GO" id="GO:0004497">
    <property type="term" value="F:monooxygenase activity"/>
    <property type="evidence" value="ECO:0007669"/>
    <property type="project" value="UniProtKB-KW"/>
</dbReference>
<keyword evidence="5" id="KW-1185">Reference proteome</keyword>
<dbReference type="RefSeq" id="WP_007000957.1">
    <property type="nucleotide sequence ID" value="NZ_JH992955.1"/>
</dbReference>
<proteinExistence type="predicted"/>
<dbReference type="PANTHER" id="PTHR30137">
    <property type="entry name" value="LUCIFERASE-LIKE MONOOXYGENASE"/>
    <property type="match status" value="1"/>
</dbReference>
<evidence type="ECO:0000313" key="4">
    <source>
        <dbReference type="EMBL" id="EKU95386.1"/>
    </source>
</evidence>
<evidence type="ECO:0000256" key="2">
    <source>
        <dbReference type="ARBA" id="ARBA00023033"/>
    </source>
</evidence>
<dbReference type="Gene3D" id="3.20.20.30">
    <property type="entry name" value="Luciferase-like domain"/>
    <property type="match status" value="1"/>
</dbReference>
<dbReference type="PANTHER" id="PTHR30137:SF8">
    <property type="entry name" value="BLR5498 PROTEIN"/>
    <property type="match status" value="1"/>
</dbReference>
<dbReference type="Pfam" id="PF00296">
    <property type="entry name" value="Bac_luciferase"/>
    <property type="match status" value="1"/>
</dbReference>
<evidence type="ECO:0000256" key="1">
    <source>
        <dbReference type="ARBA" id="ARBA00023002"/>
    </source>
</evidence>
<accession>K9EHU9</accession>
<dbReference type="eggNOG" id="COG2141">
    <property type="taxonomic scope" value="Bacteria"/>
</dbReference>
<dbReference type="HOGENOM" id="CLU_027853_8_0_11"/>
<name>K9EHU9_9ACTO</name>
<dbReference type="InterPro" id="IPR011251">
    <property type="entry name" value="Luciferase-like_dom"/>
</dbReference>